<dbReference type="AlphaFoldDB" id="A0AAW2GHQ0"/>
<protein>
    <submittedName>
        <fullName evidence="1">Uncharacterized protein</fullName>
    </submittedName>
</protein>
<evidence type="ECO:0000313" key="1">
    <source>
        <dbReference type="EMBL" id="KAL0126649.1"/>
    </source>
</evidence>
<sequence length="85" mass="9536">MPHAISRALEPRGWLALLYQIILDPQLPGFAPPAGTPSQIKKKKKKIKIKRSLITPFNRTALLPRLATPPTREDTLARNFADSPR</sequence>
<reference evidence="1 2" key="1">
    <citation type="submission" date="2023-03" db="EMBL/GenBank/DDBJ databases">
        <title>High recombination rates correlate with genetic variation in Cardiocondyla obscurior ants.</title>
        <authorList>
            <person name="Errbii M."/>
        </authorList>
    </citation>
    <scope>NUCLEOTIDE SEQUENCE [LARGE SCALE GENOMIC DNA]</scope>
    <source>
        <strain evidence="1">Alpha-2009</strain>
        <tissue evidence="1">Whole body</tissue>
    </source>
</reference>
<name>A0AAW2GHQ0_9HYME</name>
<gene>
    <name evidence="1" type="ORF">PUN28_005193</name>
</gene>
<proteinExistence type="predicted"/>
<evidence type="ECO:0000313" key="2">
    <source>
        <dbReference type="Proteomes" id="UP001430953"/>
    </source>
</evidence>
<dbReference type="Proteomes" id="UP001430953">
    <property type="component" value="Unassembled WGS sequence"/>
</dbReference>
<organism evidence="1 2">
    <name type="scientific">Cardiocondyla obscurior</name>
    <dbReference type="NCBI Taxonomy" id="286306"/>
    <lineage>
        <taxon>Eukaryota</taxon>
        <taxon>Metazoa</taxon>
        <taxon>Ecdysozoa</taxon>
        <taxon>Arthropoda</taxon>
        <taxon>Hexapoda</taxon>
        <taxon>Insecta</taxon>
        <taxon>Pterygota</taxon>
        <taxon>Neoptera</taxon>
        <taxon>Endopterygota</taxon>
        <taxon>Hymenoptera</taxon>
        <taxon>Apocrita</taxon>
        <taxon>Aculeata</taxon>
        <taxon>Formicoidea</taxon>
        <taxon>Formicidae</taxon>
        <taxon>Myrmicinae</taxon>
        <taxon>Cardiocondyla</taxon>
    </lineage>
</organism>
<dbReference type="EMBL" id="JADYXP020000004">
    <property type="protein sequence ID" value="KAL0126649.1"/>
    <property type="molecule type" value="Genomic_DNA"/>
</dbReference>
<comment type="caution">
    <text evidence="1">The sequence shown here is derived from an EMBL/GenBank/DDBJ whole genome shotgun (WGS) entry which is preliminary data.</text>
</comment>
<accession>A0AAW2GHQ0</accession>
<keyword evidence="2" id="KW-1185">Reference proteome</keyword>